<proteinExistence type="inferred from homology"/>
<feature type="transmembrane region" description="Helical" evidence="10">
    <location>
        <begin position="394"/>
        <end position="419"/>
    </location>
</feature>
<evidence type="ECO:0000256" key="8">
    <source>
        <dbReference type="ARBA" id="ARBA00023136"/>
    </source>
</evidence>
<dbReference type="InterPro" id="IPR038377">
    <property type="entry name" value="Na/Glc_symporter_sf"/>
</dbReference>
<sequence>MTVDPITITIFVAVIALTLAITWWAGRRNRSAASHYVAGGQITGWQNGLAIVGDLLSASTFLGVAGLLALQGVYGFYLVAGGLVAFLLVLLLVAEPLRNLGRFTIADVLSSRFRSRGVRAVMAVNTLVVTIFYMIAQLVGAGVLIGLLIGIPYWVAVIVVGVLMAVYITVGGMLATTWIQIVKAVMLLAAMALLVVLTLARFGFDLGLMFRTVAETSATDLFARASGVMPGLELVSVAVAQVLGTAALPHILIRFFTVPDAKVARRSMSVALWILGLAFLAMPFIGYGAAALVGQVQIKAANSAGNLAAPQLAELLGGPVLFAIVSAVAFATILAVVAGLVIAGSGAVAHDLYSSLFRRGQASDAEQVKAGRIAAVAIAAVSILLALGAQDTNIALLALMAVVVAASANVPVLVLLLFWPRLNTRGASTGIVAGLVSSVVLVLVGPGVMGEAALFPLSYPTLVSVPIGFLGCWLGTITSRPAAGQELPYEDMHVRAMTGRDPVDA</sequence>
<dbReference type="GO" id="GO:0006847">
    <property type="term" value="P:plasma membrane acetate transport"/>
    <property type="evidence" value="ECO:0007669"/>
    <property type="project" value="TreeGrafter"/>
</dbReference>
<evidence type="ECO:0000256" key="1">
    <source>
        <dbReference type="ARBA" id="ARBA00004651"/>
    </source>
</evidence>
<evidence type="ECO:0000256" key="9">
    <source>
        <dbReference type="RuleBase" id="RU362091"/>
    </source>
</evidence>
<dbReference type="Pfam" id="PF00474">
    <property type="entry name" value="SSF"/>
    <property type="match status" value="1"/>
</dbReference>
<comment type="subcellular location">
    <subcellularLocation>
        <location evidence="1">Cell membrane</location>
        <topology evidence="1">Multi-pass membrane protein</topology>
    </subcellularLocation>
</comment>
<dbReference type="NCBIfam" id="TIGR00813">
    <property type="entry name" value="sss"/>
    <property type="match status" value="1"/>
</dbReference>
<dbReference type="Proteomes" id="UP000295705">
    <property type="component" value="Unassembled WGS sequence"/>
</dbReference>
<evidence type="ECO:0000256" key="10">
    <source>
        <dbReference type="SAM" id="Phobius"/>
    </source>
</evidence>
<feature type="transmembrane region" description="Helical" evidence="10">
    <location>
        <begin position="370"/>
        <end position="388"/>
    </location>
</feature>
<dbReference type="CDD" id="cd11480">
    <property type="entry name" value="SLC5sbd_u4"/>
    <property type="match status" value="1"/>
</dbReference>
<dbReference type="PANTHER" id="PTHR48086:SF6">
    <property type="entry name" value="CATION_ACETATE SYMPORTER ACTP"/>
    <property type="match status" value="1"/>
</dbReference>
<reference evidence="11 12" key="1">
    <citation type="submission" date="2019-03" db="EMBL/GenBank/DDBJ databases">
        <title>Genomic Encyclopedia of Type Strains, Phase IV (KMG-IV): sequencing the most valuable type-strain genomes for metagenomic binning, comparative biology and taxonomic classification.</title>
        <authorList>
            <person name="Goeker M."/>
        </authorList>
    </citation>
    <scope>NUCLEOTIDE SEQUENCE [LARGE SCALE GENOMIC DNA]</scope>
    <source>
        <strain evidence="11 12">DSM 45775</strain>
    </source>
</reference>
<feature type="transmembrane region" description="Helical" evidence="10">
    <location>
        <begin position="120"/>
        <end position="145"/>
    </location>
</feature>
<feature type="transmembrane region" description="Helical" evidence="10">
    <location>
        <begin position="457"/>
        <end position="477"/>
    </location>
</feature>
<keyword evidence="7 10" id="KW-1133">Transmembrane helix</keyword>
<evidence type="ECO:0000313" key="11">
    <source>
        <dbReference type="EMBL" id="TDQ50951.1"/>
    </source>
</evidence>
<feature type="transmembrane region" description="Helical" evidence="10">
    <location>
        <begin position="234"/>
        <end position="258"/>
    </location>
</feature>
<feature type="transmembrane region" description="Helical" evidence="10">
    <location>
        <begin position="74"/>
        <end position="94"/>
    </location>
</feature>
<keyword evidence="12" id="KW-1185">Reference proteome</keyword>
<name>A0A4R6UUR8_9PSEU</name>
<evidence type="ECO:0000256" key="3">
    <source>
        <dbReference type="ARBA" id="ARBA00022448"/>
    </source>
</evidence>
<comment type="caution">
    <text evidence="11">The sequence shown here is derived from an EMBL/GenBank/DDBJ whole genome shotgun (WGS) entry which is preliminary data.</text>
</comment>
<dbReference type="OrthoDB" id="9764416at2"/>
<protein>
    <submittedName>
        <fullName evidence="11">Cation/acetate symporter</fullName>
    </submittedName>
</protein>
<accession>A0A4R6UUR8</accession>
<feature type="transmembrane region" description="Helical" evidence="10">
    <location>
        <begin position="181"/>
        <end position="204"/>
    </location>
</feature>
<dbReference type="GO" id="GO:0005886">
    <property type="term" value="C:plasma membrane"/>
    <property type="evidence" value="ECO:0007669"/>
    <property type="project" value="UniProtKB-SubCell"/>
</dbReference>
<keyword evidence="8 10" id="KW-0472">Membrane</keyword>
<dbReference type="EMBL" id="SNYO01000009">
    <property type="protein sequence ID" value="TDQ50951.1"/>
    <property type="molecule type" value="Genomic_DNA"/>
</dbReference>
<keyword evidence="5 10" id="KW-0812">Transmembrane</keyword>
<feature type="transmembrane region" description="Helical" evidence="10">
    <location>
        <begin position="151"/>
        <end position="174"/>
    </location>
</feature>
<evidence type="ECO:0000256" key="2">
    <source>
        <dbReference type="ARBA" id="ARBA00006434"/>
    </source>
</evidence>
<feature type="transmembrane region" description="Helical" evidence="10">
    <location>
        <begin position="6"/>
        <end position="26"/>
    </location>
</feature>
<keyword evidence="4" id="KW-1003">Cell membrane</keyword>
<dbReference type="GO" id="GO:0015123">
    <property type="term" value="F:acetate transmembrane transporter activity"/>
    <property type="evidence" value="ECO:0007669"/>
    <property type="project" value="TreeGrafter"/>
</dbReference>
<gene>
    <name evidence="11" type="ORF">EV188_109160</name>
</gene>
<feature type="transmembrane region" description="Helical" evidence="10">
    <location>
        <begin position="320"/>
        <end position="349"/>
    </location>
</feature>
<evidence type="ECO:0000256" key="4">
    <source>
        <dbReference type="ARBA" id="ARBA00022475"/>
    </source>
</evidence>
<keyword evidence="3" id="KW-0813">Transport</keyword>
<organism evidence="11 12">
    <name type="scientific">Actinomycetospora succinea</name>
    <dbReference type="NCBI Taxonomy" id="663603"/>
    <lineage>
        <taxon>Bacteria</taxon>
        <taxon>Bacillati</taxon>
        <taxon>Actinomycetota</taxon>
        <taxon>Actinomycetes</taxon>
        <taxon>Pseudonocardiales</taxon>
        <taxon>Pseudonocardiaceae</taxon>
        <taxon>Actinomycetospora</taxon>
    </lineage>
</organism>
<dbReference type="InterPro" id="IPR001734">
    <property type="entry name" value="Na/solute_symporter"/>
</dbReference>
<dbReference type="AlphaFoldDB" id="A0A4R6UUR8"/>
<dbReference type="PANTHER" id="PTHR48086">
    <property type="entry name" value="SODIUM/PROLINE SYMPORTER-RELATED"/>
    <property type="match status" value="1"/>
</dbReference>
<dbReference type="PROSITE" id="PS50283">
    <property type="entry name" value="NA_SOLUT_SYMP_3"/>
    <property type="match status" value="1"/>
</dbReference>
<dbReference type="InterPro" id="IPR050277">
    <property type="entry name" value="Sodium:Solute_Symporter"/>
</dbReference>
<dbReference type="Gene3D" id="1.20.1730.10">
    <property type="entry name" value="Sodium/glucose cotransporter"/>
    <property type="match status" value="1"/>
</dbReference>
<keyword evidence="6" id="KW-0769">Symport</keyword>
<comment type="similarity">
    <text evidence="2 9">Belongs to the sodium:solute symporter (SSF) (TC 2.A.21) family.</text>
</comment>
<evidence type="ECO:0000256" key="7">
    <source>
        <dbReference type="ARBA" id="ARBA00022989"/>
    </source>
</evidence>
<evidence type="ECO:0000256" key="6">
    <source>
        <dbReference type="ARBA" id="ARBA00022847"/>
    </source>
</evidence>
<dbReference type="GO" id="GO:0015293">
    <property type="term" value="F:symporter activity"/>
    <property type="evidence" value="ECO:0007669"/>
    <property type="project" value="UniProtKB-KW"/>
</dbReference>
<feature type="transmembrane region" description="Helical" evidence="10">
    <location>
        <begin position="426"/>
        <end position="445"/>
    </location>
</feature>
<evidence type="ECO:0000256" key="5">
    <source>
        <dbReference type="ARBA" id="ARBA00022692"/>
    </source>
</evidence>
<dbReference type="RefSeq" id="WP_133829008.1">
    <property type="nucleotide sequence ID" value="NZ_BAABHR010000003.1"/>
</dbReference>
<feature type="transmembrane region" description="Helical" evidence="10">
    <location>
        <begin position="270"/>
        <end position="293"/>
    </location>
</feature>
<feature type="transmembrane region" description="Helical" evidence="10">
    <location>
        <begin position="47"/>
        <end position="68"/>
    </location>
</feature>
<evidence type="ECO:0000313" key="12">
    <source>
        <dbReference type="Proteomes" id="UP000295705"/>
    </source>
</evidence>